<keyword evidence="6" id="KW-1185">Reference proteome</keyword>
<keyword evidence="1 5" id="KW-0808">Transferase</keyword>
<evidence type="ECO:0000256" key="1">
    <source>
        <dbReference type="ARBA" id="ARBA00022679"/>
    </source>
</evidence>
<gene>
    <name evidence="5" type="ORF">M2319_001481</name>
</gene>
<accession>A0ABT3H9Y3</accession>
<dbReference type="Pfam" id="PF10620">
    <property type="entry name" value="MdcG"/>
    <property type="match status" value="1"/>
</dbReference>
<keyword evidence="2 5" id="KW-0548">Nucleotidyltransferase</keyword>
<feature type="domain" description="Phosphoribosyl-dephospho-CoA transferase MdcG C-terminal" evidence="3">
    <location>
        <begin position="80"/>
        <end position="197"/>
    </location>
</feature>
<dbReference type="GO" id="GO:0016779">
    <property type="term" value="F:nucleotidyltransferase activity"/>
    <property type="evidence" value="ECO:0007669"/>
    <property type="project" value="UniProtKB-KW"/>
</dbReference>
<evidence type="ECO:0000259" key="3">
    <source>
        <dbReference type="Pfam" id="PF10620"/>
    </source>
</evidence>
<reference evidence="6" key="1">
    <citation type="submission" date="2023-07" db="EMBL/GenBank/DDBJ databases">
        <title>Genome sequencing of Purple Non-Sulfur Bacteria from various extreme environments.</title>
        <authorList>
            <person name="Mayer M."/>
        </authorList>
    </citation>
    <scope>NUCLEOTIDE SEQUENCE [LARGE SCALE GENOMIC DNA]</scope>
    <source>
        <strain evidence="6">DSM 17935</strain>
    </source>
</reference>
<dbReference type="EMBL" id="JAOQNS010000003">
    <property type="protein sequence ID" value="MCW2307159.1"/>
    <property type="molecule type" value="Genomic_DNA"/>
</dbReference>
<name>A0ABT3H9Y3_9HYPH</name>
<comment type="caution">
    <text evidence="5">The sequence shown here is derived from an EMBL/GenBank/DDBJ whole genome shotgun (WGS) entry which is preliminary data.</text>
</comment>
<protein>
    <submittedName>
        <fullName evidence="5">Phosphoribosyl-dephospho-CoA transferase</fullName>
        <ecNumber evidence="5">2.7.7.66</ecNumber>
    </submittedName>
</protein>
<evidence type="ECO:0000259" key="4">
    <source>
        <dbReference type="Pfam" id="PF20866"/>
    </source>
</evidence>
<evidence type="ECO:0000313" key="5">
    <source>
        <dbReference type="EMBL" id="MCW2307159.1"/>
    </source>
</evidence>
<dbReference type="EC" id="2.7.7.66" evidence="5"/>
<dbReference type="Pfam" id="PF20866">
    <property type="entry name" value="MdcG_N"/>
    <property type="match status" value="1"/>
</dbReference>
<dbReference type="InterPro" id="IPR048903">
    <property type="entry name" value="MdcG_N"/>
</dbReference>
<evidence type="ECO:0000256" key="2">
    <source>
        <dbReference type="ARBA" id="ARBA00022695"/>
    </source>
</evidence>
<dbReference type="NCBIfam" id="TIGR03135">
    <property type="entry name" value="malonate_mdcG"/>
    <property type="match status" value="1"/>
</dbReference>
<dbReference type="Proteomes" id="UP001209755">
    <property type="component" value="Unassembled WGS sequence"/>
</dbReference>
<evidence type="ECO:0000313" key="6">
    <source>
        <dbReference type="Proteomes" id="UP001209755"/>
    </source>
</evidence>
<sequence length="226" mass="24436">MVAGLPEPMRGPAIAHRVKQAFLADAIPGIVCRPTQACPEDGGQIGFSFPFRIGEERVRSAVPVCADQIESYVTPYEVMERAGASPRVVHPVLIDLRKVAAAAGITLGLIGSAAMQVVTGLDYVRPDSDLDVLVQAGTAQQLQWFWQEICDLKVRTGTAIDAEIDMQGRCGVKLSEYMSDAEVLLAKSISGVELIDRNKFSDETFSEVSFTETTSSLATKGVTQWM</sequence>
<organism evidence="5 6">
    <name type="scientific">Rhodobium gokarnense</name>
    <dbReference type="NCBI Taxonomy" id="364296"/>
    <lineage>
        <taxon>Bacteria</taxon>
        <taxon>Pseudomonadati</taxon>
        <taxon>Pseudomonadota</taxon>
        <taxon>Alphaproteobacteria</taxon>
        <taxon>Hyphomicrobiales</taxon>
        <taxon>Rhodobiaceae</taxon>
        <taxon>Rhodobium</taxon>
    </lineage>
</organism>
<proteinExistence type="predicted"/>
<dbReference type="InterPro" id="IPR049180">
    <property type="entry name" value="MdcG_C"/>
</dbReference>
<feature type="domain" description="Phosphoribosyl-dephospho-CoA transferase MdcG N-terminal" evidence="4">
    <location>
        <begin position="20"/>
        <end position="75"/>
    </location>
</feature>
<dbReference type="InterPro" id="IPR017557">
    <property type="entry name" value="Holo-ACP_synthase"/>
</dbReference>